<dbReference type="Pfam" id="PF07309">
    <property type="entry name" value="FlaF"/>
    <property type="match status" value="1"/>
</dbReference>
<keyword evidence="1" id="KW-0282">Flagellum</keyword>
<keyword evidence="1" id="KW-0966">Cell projection</keyword>
<evidence type="ECO:0000313" key="2">
    <source>
        <dbReference type="Proteomes" id="UP001470809"/>
    </source>
</evidence>
<dbReference type="KEGG" id="yrh:AABB31_03635"/>
<dbReference type="NCBIfam" id="NF009435">
    <property type="entry name" value="PRK12794.1"/>
    <property type="match status" value="1"/>
</dbReference>
<dbReference type="RefSeq" id="WP_342077338.1">
    <property type="nucleotide sequence ID" value="NZ_CP151767.2"/>
</dbReference>
<accession>A0AAN0MAJ3</accession>
<reference evidence="2" key="1">
    <citation type="submission" date="2024-04" db="EMBL/GenBank/DDBJ databases">
        <title>Phylogenomic analyses of a clade within the roseobacter group suggest taxonomic reassignments of species of the genera Aestuariivita, Citreicella, Loktanella, Nautella, Pelagibaca, Ruegeria, Thalassobius, Thiobacimonas and Tropicibacter, and the proposal o.</title>
        <authorList>
            <person name="Jeon C.O."/>
        </authorList>
    </citation>
    <scope>NUCLEOTIDE SEQUENCE [LARGE SCALE GENOMIC DNA]</scope>
    <source>
        <strain evidence="2">SS1-5</strain>
    </source>
</reference>
<sequence length="123" mass="13691">MNVIEQARQAYAPTQVSVRSERSIEAQLISQITARLRKTSQGAGASYPQMVTALHENRRMWITMAASVADKDNSLPQELRAQLFYLAEFTEHHTRNVIRGTADVGPLIEINTAVIRGLNGREG</sequence>
<dbReference type="Proteomes" id="UP001470809">
    <property type="component" value="Chromosome"/>
</dbReference>
<keyword evidence="1" id="KW-0969">Cilium</keyword>
<name>A0AAN0MAJ3_9RHOB</name>
<dbReference type="GO" id="GO:0044781">
    <property type="term" value="P:bacterial-type flagellum organization"/>
    <property type="evidence" value="ECO:0007669"/>
    <property type="project" value="InterPro"/>
</dbReference>
<protein>
    <submittedName>
        <fullName evidence="1">Flagellar biosynthesis regulator FlaF</fullName>
    </submittedName>
</protein>
<dbReference type="InterPro" id="IPR010845">
    <property type="entry name" value="FlaF"/>
</dbReference>
<reference evidence="1 2" key="2">
    <citation type="submission" date="2024-08" db="EMBL/GenBank/DDBJ databases">
        <title>Phylogenomic analyses of a clade within the roseobacter group suggest taxonomic reassignments of species of the genera Aestuariivita, Citreicella, Loktanella, Nautella, Pelagibaca, Ruegeria, Thalassobius, Thiobacimonas and Tropicibacter, and the proposal o.</title>
        <authorList>
            <person name="Jeon C.O."/>
        </authorList>
    </citation>
    <scope>NUCLEOTIDE SEQUENCE [LARGE SCALE GENOMIC DNA]</scope>
    <source>
        <strain evidence="1 2">SS1-5</strain>
    </source>
</reference>
<organism evidence="1 2">
    <name type="scientific">Yoonia rhodophyticola</name>
    <dbReference type="NCBI Taxonomy" id="3137370"/>
    <lineage>
        <taxon>Bacteria</taxon>
        <taxon>Pseudomonadati</taxon>
        <taxon>Pseudomonadota</taxon>
        <taxon>Alphaproteobacteria</taxon>
        <taxon>Rhodobacterales</taxon>
        <taxon>Paracoccaceae</taxon>
        <taxon>Yoonia</taxon>
    </lineage>
</organism>
<gene>
    <name evidence="1" type="primary">flaF</name>
    <name evidence="1" type="ORF">AABB31_03635</name>
</gene>
<evidence type="ECO:0000313" key="1">
    <source>
        <dbReference type="EMBL" id="WZU68045.1"/>
    </source>
</evidence>
<proteinExistence type="predicted"/>
<dbReference type="AlphaFoldDB" id="A0AAN0MAJ3"/>
<keyword evidence="2" id="KW-1185">Reference proteome</keyword>
<dbReference type="EMBL" id="CP151767">
    <property type="protein sequence ID" value="WZU68045.1"/>
    <property type="molecule type" value="Genomic_DNA"/>
</dbReference>